<sequence>MEAYNWTDFALVYSTAGSSSMCDGFQSDLKNFMQTVSAVIVYSSHIDLQCDECTNRVLNNLRLRARIVVMCFDENEQSNGFLRAIYDHGMANAEYVYINLKPCICDAAATNNDYMQKVNSDRKLQEALKYTLTIKDVAKGVSLPMVFAFESELKRRMEELAERFPGTFLQNYTTV</sequence>
<accession>A0A183VBX2</accession>
<keyword evidence="2" id="KW-0812">Transmembrane</keyword>
<keyword evidence="7" id="KW-1185">Reference proteome</keyword>
<evidence type="ECO:0000313" key="7">
    <source>
        <dbReference type="Proteomes" id="UP000050794"/>
    </source>
</evidence>
<feature type="domain" description="Receptor ligand binding region" evidence="5">
    <location>
        <begin position="1"/>
        <end position="135"/>
    </location>
</feature>
<gene>
    <name evidence="6" type="ORF">TCNE_LOCUS18242</name>
</gene>
<dbReference type="Gene3D" id="3.40.50.2300">
    <property type="match status" value="1"/>
</dbReference>
<evidence type="ECO:0000256" key="1">
    <source>
        <dbReference type="ARBA" id="ARBA00004370"/>
    </source>
</evidence>
<keyword evidence="4" id="KW-0472">Membrane</keyword>
<dbReference type="InterPro" id="IPR001828">
    <property type="entry name" value="ANF_lig-bd_rcpt"/>
</dbReference>
<proteinExistence type="predicted"/>
<dbReference type="Pfam" id="PF01094">
    <property type="entry name" value="ANF_receptor"/>
    <property type="match status" value="1"/>
</dbReference>
<evidence type="ECO:0000256" key="4">
    <source>
        <dbReference type="ARBA" id="ARBA00023136"/>
    </source>
</evidence>
<evidence type="ECO:0000313" key="8">
    <source>
        <dbReference type="WBParaSite" id="TCNE_0001824601-mRNA-1"/>
    </source>
</evidence>
<dbReference type="AlphaFoldDB" id="A0A183VBX2"/>
<dbReference type="Proteomes" id="UP000050794">
    <property type="component" value="Unassembled WGS sequence"/>
</dbReference>
<dbReference type="SUPFAM" id="SSF53822">
    <property type="entry name" value="Periplasmic binding protein-like I"/>
    <property type="match status" value="1"/>
</dbReference>
<dbReference type="InterPro" id="IPR028082">
    <property type="entry name" value="Peripla_BP_I"/>
</dbReference>
<evidence type="ECO:0000259" key="5">
    <source>
        <dbReference type="Pfam" id="PF01094"/>
    </source>
</evidence>
<dbReference type="EMBL" id="UYWY01025291">
    <property type="protein sequence ID" value="VDM49563.1"/>
    <property type="molecule type" value="Genomic_DNA"/>
</dbReference>
<organism evidence="7 8">
    <name type="scientific">Toxocara canis</name>
    <name type="common">Canine roundworm</name>
    <dbReference type="NCBI Taxonomy" id="6265"/>
    <lineage>
        <taxon>Eukaryota</taxon>
        <taxon>Metazoa</taxon>
        <taxon>Ecdysozoa</taxon>
        <taxon>Nematoda</taxon>
        <taxon>Chromadorea</taxon>
        <taxon>Rhabditida</taxon>
        <taxon>Spirurina</taxon>
        <taxon>Ascaridomorpha</taxon>
        <taxon>Ascaridoidea</taxon>
        <taxon>Toxocaridae</taxon>
        <taxon>Toxocara</taxon>
    </lineage>
</organism>
<reference evidence="6 7" key="2">
    <citation type="submission" date="2018-11" db="EMBL/GenBank/DDBJ databases">
        <authorList>
            <consortium name="Pathogen Informatics"/>
        </authorList>
    </citation>
    <scope>NUCLEOTIDE SEQUENCE [LARGE SCALE GENOMIC DNA]</scope>
</reference>
<evidence type="ECO:0000313" key="6">
    <source>
        <dbReference type="EMBL" id="VDM49563.1"/>
    </source>
</evidence>
<keyword evidence="3" id="KW-1133">Transmembrane helix</keyword>
<name>A0A183VBX2_TOXCA</name>
<protein>
    <submittedName>
        <fullName evidence="8">ANF_receptor domain-containing protein</fullName>
    </submittedName>
</protein>
<dbReference type="GO" id="GO:0016020">
    <property type="term" value="C:membrane"/>
    <property type="evidence" value="ECO:0007669"/>
    <property type="project" value="UniProtKB-SubCell"/>
</dbReference>
<comment type="subcellular location">
    <subcellularLocation>
        <location evidence="1">Membrane</location>
    </subcellularLocation>
</comment>
<evidence type="ECO:0000256" key="2">
    <source>
        <dbReference type="ARBA" id="ARBA00022692"/>
    </source>
</evidence>
<reference evidence="8" key="1">
    <citation type="submission" date="2016-06" db="UniProtKB">
        <authorList>
            <consortium name="WormBaseParasite"/>
        </authorList>
    </citation>
    <scope>IDENTIFICATION</scope>
</reference>
<evidence type="ECO:0000256" key="3">
    <source>
        <dbReference type="ARBA" id="ARBA00022989"/>
    </source>
</evidence>
<dbReference type="WBParaSite" id="TCNE_0001824601-mRNA-1">
    <property type="protein sequence ID" value="TCNE_0001824601-mRNA-1"/>
    <property type="gene ID" value="TCNE_0001824601"/>
</dbReference>